<dbReference type="SUPFAM" id="SSF52200">
    <property type="entry name" value="Toll/Interleukin receptor TIR domain"/>
    <property type="match status" value="1"/>
</dbReference>
<organism evidence="4 5">
    <name type="scientific">Streptosporangium algeriense</name>
    <dbReference type="NCBI Taxonomy" id="1682748"/>
    <lineage>
        <taxon>Bacteria</taxon>
        <taxon>Bacillati</taxon>
        <taxon>Actinomycetota</taxon>
        <taxon>Actinomycetes</taxon>
        <taxon>Streptosporangiales</taxon>
        <taxon>Streptosporangiaceae</taxon>
        <taxon>Streptosporangium</taxon>
    </lineage>
</organism>
<proteinExistence type="predicted"/>
<dbReference type="InterPro" id="IPR000157">
    <property type="entry name" value="TIR_dom"/>
</dbReference>
<keyword evidence="5" id="KW-1185">Reference proteome</keyword>
<dbReference type="Pfam" id="PF13676">
    <property type="entry name" value="TIR_2"/>
    <property type="match status" value="1"/>
</dbReference>
<dbReference type="Pfam" id="PF19969">
    <property type="entry name" value="VMAP-M8"/>
    <property type="match status" value="1"/>
</dbReference>
<evidence type="ECO:0000259" key="3">
    <source>
        <dbReference type="Pfam" id="PF19969"/>
    </source>
</evidence>
<dbReference type="InterPro" id="IPR045453">
    <property type="entry name" value="VMAP-M8"/>
</dbReference>
<feature type="compositionally biased region" description="Low complexity" evidence="1">
    <location>
        <begin position="455"/>
        <end position="466"/>
    </location>
</feature>
<evidence type="ECO:0000313" key="4">
    <source>
        <dbReference type="EMBL" id="MFD0885278.1"/>
    </source>
</evidence>
<name>A0ABW3DRI2_9ACTN</name>
<dbReference type="InterPro" id="IPR037215">
    <property type="entry name" value="GUN4-like_sf"/>
</dbReference>
<dbReference type="Pfam" id="PF13365">
    <property type="entry name" value="Trypsin_2"/>
    <property type="match status" value="1"/>
</dbReference>
<protein>
    <submittedName>
        <fullName evidence="4">TIR domain-containing protein</fullName>
    </submittedName>
</protein>
<dbReference type="Gene3D" id="3.40.50.10140">
    <property type="entry name" value="Toll/interleukin-1 receptor homology (TIR) domain"/>
    <property type="match status" value="1"/>
</dbReference>
<gene>
    <name evidence="4" type="ORF">ACFQ08_12050</name>
</gene>
<feature type="domain" description="TIR" evidence="2">
    <location>
        <begin position="310"/>
        <end position="414"/>
    </location>
</feature>
<accession>A0ABW3DRI2</accession>
<dbReference type="EMBL" id="JBHTHX010000324">
    <property type="protein sequence ID" value="MFD0885278.1"/>
    <property type="molecule type" value="Genomic_DNA"/>
</dbReference>
<evidence type="ECO:0000259" key="2">
    <source>
        <dbReference type="Pfam" id="PF13676"/>
    </source>
</evidence>
<dbReference type="SUPFAM" id="SSF140869">
    <property type="entry name" value="GUN4-like"/>
    <property type="match status" value="1"/>
</dbReference>
<dbReference type="InterPro" id="IPR009003">
    <property type="entry name" value="Peptidase_S1_PA"/>
</dbReference>
<comment type="caution">
    <text evidence="4">The sequence shown here is derived from an EMBL/GenBank/DDBJ whole genome shotgun (WGS) entry which is preliminary data.</text>
</comment>
<feature type="domain" description="vWA-MoxR associated protein middle region 8" evidence="3">
    <location>
        <begin position="194"/>
        <end position="293"/>
    </location>
</feature>
<reference evidence="5" key="1">
    <citation type="journal article" date="2019" name="Int. J. Syst. Evol. Microbiol.">
        <title>The Global Catalogue of Microorganisms (GCM) 10K type strain sequencing project: providing services to taxonomists for standard genome sequencing and annotation.</title>
        <authorList>
            <consortium name="The Broad Institute Genomics Platform"/>
            <consortium name="The Broad Institute Genome Sequencing Center for Infectious Disease"/>
            <person name="Wu L."/>
            <person name="Ma J."/>
        </authorList>
    </citation>
    <scope>NUCLEOTIDE SEQUENCE [LARGE SCALE GENOMIC DNA]</scope>
    <source>
        <strain evidence="5">CCUG 62974</strain>
    </source>
</reference>
<dbReference type="Proteomes" id="UP001597024">
    <property type="component" value="Unassembled WGS sequence"/>
</dbReference>
<dbReference type="InterPro" id="IPR035897">
    <property type="entry name" value="Toll_tir_struct_dom_sf"/>
</dbReference>
<evidence type="ECO:0000256" key="1">
    <source>
        <dbReference type="SAM" id="MobiDB-lite"/>
    </source>
</evidence>
<dbReference type="SUPFAM" id="SSF50494">
    <property type="entry name" value="Trypsin-like serine proteases"/>
    <property type="match status" value="1"/>
</dbReference>
<dbReference type="Gene3D" id="2.40.10.120">
    <property type="match status" value="1"/>
</dbReference>
<evidence type="ECO:0000313" key="5">
    <source>
        <dbReference type="Proteomes" id="UP001597024"/>
    </source>
</evidence>
<sequence>MLTTWRARITGRGARPPVTGAGVLVDARHLLTCAHVVHGCSDLTVSFVQAGRGDLQDIPVNVSHIGPWRRPGDPGDIAVLELPDKVDLSPARFSLGRGVTGELNAHGFPKDAGLFGSVLRLRVTSSHGIGEWLHIEAATGHAEFPREGFSGSGVYEENSGEVLGLVSDASPGESSRTGRMIPVGTIRRHWEDIDDLLDLPWLPRDARIRLRAIVGAAGNGTVTGAGLAELVAGVFPGTPRPRDLHSPWDAVRFVAEELRVELPLDDRLTRIVTALSTRLTGPGVRAGLEEWLRAAPSVPPVSERRTGPAFFLSSCEEDAAYAGRLSEHLRLQGLSVWHDAQVRWGDDAIEEARRRLGRALGVIVLVSPEAQRSDRVIGEVLEGQRRDRRILPVLLRGDPLYFLGATRHFDARDGGMPGEDCLRVLREIHATATGTTLPRPPLTETPRAPRRTPRTPETPVRRAPATGTAAPIRKLASLMGDGALEHADIWTTTLLLDTAGRLGTGWMRRLDGELLPYGLLEEVDAIWAHRLGGTQGFGAQLARYGGPPPGTPVGHAGDFFALADALGWRRDRQATPRYGEFVPSGPPPPGFFPTLRNPQLEHHRGWHDQWRQTAMAVHLRLRKNPRLRRKGERR</sequence>
<feature type="region of interest" description="Disordered" evidence="1">
    <location>
        <begin position="433"/>
        <end position="468"/>
    </location>
</feature>